<sequence length="114" mass="12658">MVEGSTPDFGIGEEDDGEELGDFVRRVGLDDFRMERGRSLRKMVLVVGRGLLREQETTDLRYHCGFLRAMKADEVAKKALDGIKSGSFIVPNFEESYCPLQSGLSSKIIPNGIC</sequence>
<dbReference type="Proteomes" id="UP001060215">
    <property type="component" value="Chromosome 3"/>
</dbReference>
<name>A0ACC0IRC4_9ERIC</name>
<dbReference type="EMBL" id="CM045760">
    <property type="protein sequence ID" value="KAI8027465.1"/>
    <property type="molecule type" value="Genomic_DNA"/>
</dbReference>
<gene>
    <name evidence="1" type="ORF">LOK49_LG02G01495</name>
</gene>
<organism evidence="1 2">
    <name type="scientific">Camellia lanceoleosa</name>
    <dbReference type="NCBI Taxonomy" id="1840588"/>
    <lineage>
        <taxon>Eukaryota</taxon>
        <taxon>Viridiplantae</taxon>
        <taxon>Streptophyta</taxon>
        <taxon>Embryophyta</taxon>
        <taxon>Tracheophyta</taxon>
        <taxon>Spermatophyta</taxon>
        <taxon>Magnoliopsida</taxon>
        <taxon>eudicotyledons</taxon>
        <taxon>Gunneridae</taxon>
        <taxon>Pentapetalae</taxon>
        <taxon>asterids</taxon>
        <taxon>Ericales</taxon>
        <taxon>Theaceae</taxon>
        <taxon>Camellia</taxon>
    </lineage>
</organism>
<proteinExistence type="predicted"/>
<accession>A0ACC0IRC4</accession>
<protein>
    <submittedName>
        <fullName evidence="1">Uncharacterized protein</fullName>
    </submittedName>
</protein>
<keyword evidence="2" id="KW-1185">Reference proteome</keyword>
<evidence type="ECO:0000313" key="1">
    <source>
        <dbReference type="EMBL" id="KAI8027465.1"/>
    </source>
</evidence>
<comment type="caution">
    <text evidence="1">The sequence shown here is derived from an EMBL/GenBank/DDBJ whole genome shotgun (WGS) entry which is preliminary data.</text>
</comment>
<evidence type="ECO:0000313" key="2">
    <source>
        <dbReference type="Proteomes" id="UP001060215"/>
    </source>
</evidence>
<reference evidence="1 2" key="1">
    <citation type="journal article" date="2022" name="Plant J.">
        <title>Chromosome-level genome of Camellia lanceoleosa provides a valuable resource for understanding genome evolution and self-incompatibility.</title>
        <authorList>
            <person name="Gong W."/>
            <person name="Xiao S."/>
            <person name="Wang L."/>
            <person name="Liao Z."/>
            <person name="Chang Y."/>
            <person name="Mo W."/>
            <person name="Hu G."/>
            <person name="Li W."/>
            <person name="Zhao G."/>
            <person name="Zhu H."/>
            <person name="Hu X."/>
            <person name="Ji K."/>
            <person name="Xiang X."/>
            <person name="Song Q."/>
            <person name="Yuan D."/>
            <person name="Jin S."/>
            <person name="Zhang L."/>
        </authorList>
    </citation>
    <scope>NUCLEOTIDE SEQUENCE [LARGE SCALE GENOMIC DNA]</scope>
    <source>
        <strain evidence="1">SQ_2022a</strain>
    </source>
</reference>